<proteinExistence type="predicted"/>
<evidence type="ECO:0000256" key="6">
    <source>
        <dbReference type="ARBA" id="ARBA00023163"/>
    </source>
</evidence>
<dbReference type="GO" id="GO:0005634">
    <property type="term" value="C:nucleus"/>
    <property type="evidence" value="ECO:0007669"/>
    <property type="project" value="UniProtKB-SubCell"/>
</dbReference>
<dbReference type="Gene3D" id="3.30.70.330">
    <property type="match status" value="1"/>
</dbReference>
<feature type="compositionally biased region" description="Low complexity" evidence="9">
    <location>
        <begin position="530"/>
        <end position="546"/>
    </location>
</feature>
<dbReference type="InterPro" id="IPR034605">
    <property type="entry name" value="PGC-1"/>
</dbReference>
<evidence type="ECO:0000259" key="10">
    <source>
        <dbReference type="PROSITE" id="PS50102"/>
    </source>
</evidence>
<evidence type="ECO:0000256" key="5">
    <source>
        <dbReference type="ARBA" id="ARBA00023159"/>
    </source>
</evidence>
<dbReference type="InterPro" id="IPR000504">
    <property type="entry name" value="RRM_dom"/>
</dbReference>
<keyword evidence="5" id="KW-0010">Activator</keyword>
<dbReference type="PROSITE" id="PS50102">
    <property type="entry name" value="RRM"/>
    <property type="match status" value="1"/>
</dbReference>
<comment type="caution">
    <text evidence="11">The sequence shown here is derived from an EMBL/GenBank/DDBJ whole genome shotgun (WGS) entry which is preliminary data.</text>
</comment>
<evidence type="ECO:0000256" key="2">
    <source>
        <dbReference type="ARBA" id="ARBA00022553"/>
    </source>
</evidence>
<dbReference type="InterPro" id="IPR012677">
    <property type="entry name" value="Nucleotide-bd_a/b_plait_sf"/>
</dbReference>
<evidence type="ECO:0000256" key="8">
    <source>
        <dbReference type="PROSITE-ProRule" id="PRU00176"/>
    </source>
</evidence>
<evidence type="ECO:0000256" key="4">
    <source>
        <dbReference type="ARBA" id="ARBA00023015"/>
    </source>
</evidence>
<dbReference type="InterPro" id="IPR035979">
    <property type="entry name" value="RBD_domain_sf"/>
</dbReference>
<dbReference type="SMART" id="SM00360">
    <property type="entry name" value="RRM"/>
    <property type="match status" value="1"/>
</dbReference>
<dbReference type="Pfam" id="PF00076">
    <property type="entry name" value="RRM_1"/>
    <property type="match status" value="1"/>
</dbReference>
<reference evidence="11 12" key="1">
    <citation type="submission" date="2020-02" db="EMBL/GenBank/DDBJ databases">
        <title>A chromosome-scale genome assembly of the black bullhead catfish (Ameiurus melas).</title>
        <authorList>
            <person name="Wen M."/>
            <person name="Zham M."/>
            <person name="Cabau C."/>
            <person name="Klopp C."/>
            <person name="Donnadieu C."/>
            <person name="Roques C."/>
            <person name="Bouchez O."/>
            <person name="Lampietro C."/>
            <person name="Jouanno E."/>
            <person name="Herpin A."/>
            <person name="Louis A."/>
            <person name="Berthelot C."/>
            <person name="Parey E."/>
            <person name="Roest-Crollius H."/>
            <person name="Braasch I."/>
            <person name="Postlethwait J."/>
            <person name="Robinson-Rechavi M."/>
            <person name="Echchiki A."/>
            <person name="Begum T."/>
            <person name="Montfort J."/>
            <person name="Schartl M."/>
            <person name="Bobe J."/>
            <person name="Guiguen Y."/>
        </authorList>
    </citation>
    <scope>NUCLEOTIDE SEQUENCE [LARGE SCALE GENOMIC DNA]</scope>
    <source>
        <strain evidence="11">M_S1</strain>
        <tissue evidence="11">Blood</tissue>
    </source>
</reference>
<keyword evidence="12" id="KW-1185">Reference proteome</keyword>
<feature type="domain" description="RRM" evidence="10">
    <location>
        <begin position="612"/>
        <end position="689"/>
    </location>
</feature>
<gene>
    <name evidence="11" type="ORF">AMELA_G00134700</name>
</gene>
<accession>A0A7J6AJ85</accession>
<evidence type="ECO:0000313" key="11">
    <source>
        <dbReference type="EMBL" id="KAF4082985.1"/>
    </source>
</evidence>
<organism evidence="11 12">
    <name type="scientific">Ameiurus melas</name>
    <name type="common">Black bullhead</name>
    <name type="synonym">Silurus melas</name>
    <dbReference type="NCBI Taxonomy" id="219545"/>
    <lineage>
        <taxon>Eukaryota</taxon>
        <taxon>Metazoa</taxon>
        <taxon>Chordata</taxon>
        <taxon>Craniata</taxon>
        <taxon>Vertebrata</taxon>
        <taxon>Euteleostomi</taxon>
        <taxon>Actinopterygii</taxon>
        <taxon>Neopterygii</taxon>
        <taxon>Teleostei</taxon>
        <taxon>Ostariophysi</taxon>
        <taxon>Siluriformes</taxon>
        <taxon>Ictaluridae</taxon>
        <taxon>Ameiurus</taxon>
    </lineage>
</organism>
<keyword evidence="7" id="KW-0539">Nucleus</keyword>
<dbReference type="AlphaFoldDB" id="A0A7J6AJ85"/>
<keyword evidence="6" id="KW-0804">Transcription</keyword>
<evidence type="ECO:0000256" key="9">
    <source>
        <dbReference type="SAM" id="MobiDB-lite"/>
    </source>
</evidence>
<dbReference type="PANTHER" id="PTHR15528">
    <property type="entry name" value="PEROXISOME PROLIFERATOR ACTIVATED RECEPTOR GAMMA COACTIVATOR 1 PGC-1 -RELATED"/>
    <property type="match status" value="1"/>
</dbReference>
<sequence length="732" mass="82341">MKKKVRFAPDLASIHVYQVEDETHECDVLDASTSADHTGDLQVADCDSQTSALSGNLTEVAKKPQSQNGNAKLKTLSLQEYRLLRQKKLPKEEKKTDYRTKWPSVPETPKELPPIPCIPGYNSSQVNIQNPSSNAETSTLGAVAKSRRNLHLPVKSLLKQNALIGKPVQAVDPPNPVTVSLQPDAKILPPLSEEQKVMQQEIGKSQANQTNLNHPAAVKDSVIRKQPSSVTQEQSSMVSSEDSKSEKVKQTECSLTISGIVKTNIAAPSSPVSVQEQESLPRVQIPVSSQPAEEKRQESTGEIGIEATDVTSLLEQFETQGFTPPATPPHQIWKPLTPTLKVKQHEAIKPSPSKTIQIIEPKPLPPSKIQSKPQPTSSIPAPSLFLAFIDHDYCATQDFKLGKKRALSDIYMHNRSKESRNHLSHMPMDNRTCCEAERLSGSVLLSPDSSPCRLEARRMGEYMEAEAVRRLHYSCSESPPARGRARRRHYRCRYYHSDSSSVSSSRSPSCSSSASCSPPRKRYRSRHSESSSSSSSRSSSRSLSPSPIRGQRRCYRRSQSRSYSRSRSRSHSPQPDWRQNWSRWKRQREYYHPSRGEDAFMAAKQKAIEERRVVYVGRIRGTMTEDELRERFALFGKIEDCTVHFRSRGDNYGFVTYYNTDDAFAAIEKGTKLRQPDELPFDICFGGRRQFCQSNYMDLDSNRDMDQASGRSKDNTLDFDTLLKQAQRGLKT</sequence>
<dbReference type="PANTHER" id="PTHR15528:SF5">
    <property type="entry name" value="PEROXISOME PROLIFERATOR-ACTIVATED RECEPTOR GAMMA COACTIVATOR-RELATED PROTEIN 1"/>
    <property type="match status" value="1"/>
</dbReference>
<dbReference type="GO" id="GO:0003723">
    <property type="term" value="F:RNA binding"/>
    <property type="evidence" value="ECO:0007669"/>
    <property type="project" value="UniProtKB-UniRule"/>
</dbReference>
<name>A0A7J6AJ85_AMEME</name>
<protein>
    <recommendedName>
        <fullName evidence="10">RRM domain-containing protein</fullName>
    </recommendedName>
</protein>
<keyword evidence="4" id="KW-0805">Transcription regulation</keyword>
<dbReference type="EMBL" id="JAAGNN010000011">
    <property type="protein sequence ID" value="KAF4082985.1"/>
    <property type="molecule type" value="Genomic_DNA"/>
</dbReference>
<feature type="region of interest" description="Disordered" evidence="9">
    <location>
        <begin position="90"/>
        <end position="114"/>
    </location>
</feature>
<feature type="region of interest" description="Disordered" evidence="9">
    <location>
        <begin position="204"/>
        <end position="249"/>
    </location>
</feature>
<evidence type="ECO:0000313" key="12">
    <source>
        <dbReference type="Proteomes" id="UP000593565"/>
    </source>
</evidence>
<feature type="compositionally biased region" description="Polar residues" evidence="9">
    <location>
        <begin position="204"/>
        <end position="213"/>
    </location>
</feature>
<evidence type="ECO:0000256" key="1">
    <source>
        <dbReference type="ARBA" id="ARBA00004123"/>
    </source>
</evidence>
<keyword evidence="3 8" id="KW-0694">RNA-binding</keyword>
<dbReference type="SUPFAM" id="SSF54928">
    <property type="entry name" value="RNA-binding domain, RBD"/>
    <property type="match status" value="1"/>
</dbReference>
<dbReference type="Proteomes" id="UP000593565">
    <property type="component" value="Unassembled WGS sequence"/>
</dbReference>
<keyword evidence="2" id="KW-0597">Phosphoprotein</keyword>
<dbReference type="GO" id="GO:0003712">
    <property type="term" value="F:transcription coregulator activity"/>
    <property type="evidence" value="ECO:0007669"/>
    <property type="project" value="InterPro"/>
</dbReference>
<evidence type="ECO:0000256" key="7">
    <source>
        <dbReference type="ARBA" id="ARBA00023242"/>
    </source>
</evidence>
<feature type="region of interest" description="Disordered" evidence="9">
    <location>
        <begin position="270"/>
        <end position="300"/>
    </location>
</feature>
<feature type="compositionally biased region" description="Basic residues" evidence="9">
    <location>
        <begin position="550"/>
        <end position="570"/>
    </location>
</feature>
<evidence type="ECO:0000256" key="3">
    <source>
        <dbReference type="ARBA" id="ARBA00022884"/>
    </source>
</evidence>
<dbReference type="GO" id="GO:0045944">
    <property type="term" value="P:positive regulation of transcription by RNA polymerase II"/>
    <property type="evidence" value="ECO:0007669"/>
    <property type="project" value="TreeGrafter"/>
</dbReference>
<feature type="compositionally biased region" description="Low complexity" evidence="9">
    <location>
        <begin position="498"/>
        <end position="517"/>
    </location>
</feature>
<feature type="region of interest" description="Disordered" evidence="9">
    <location>
        <begin position="498"/>
        <end position="578"/>
    </location>
</feature>
<comment type="subcellular location">
    <subcellularLocation>
        <location evidence="1">Nucleus</location>
    </subcellularLocation>
</comment>
<feature type="compositionally biased region" description="Basic and acidic residues" evidence="9">
    <location>
        <begin position="90"/>
        <end position="100"/>
    </location>
</feature>